<dbReference type="InterPro" id="IPR009079">
    <property type="entry name" value="4_helix_cytokine-like_core"/>
</dbReference>
<dbReference type="GO" id="GO:0097059">
    <property type="term" value="C:CNTFR-CLCF1 complex"/>
    <property type="evidence" value="ECO:0007669"/>
    <property type="project" value="TreeGrafter"/>
</dbReference>
<evidence type="ECO:0000256" key="7">
    <source>
        <dbReference type="ARBA" id="ARBA00058915"/>
    </source>
</evidence>
<evidence type="ECO:0000256" key="6">
    <source>
        <dbReference type="ARBA" id="ARBA00023180"/>
    </source>
</evidence>
<evidence type="ECO:0000256" key="11">
    <source>
        <dbReference type="ARBA" id="ARBA00081040"/>
    </source>
</evidence>
<comment type="function">
    <text evidence="7">In complex with CRLF1, forms a heterodimeric neurotropic cytokine that plays a crucial role during neuronal development. Also stimulates B-cells. Binds to and activates the ILST/gp130 receptor.</text>
</comment>
<dbReference type="InterPro" id="IPR010681">
    <property type="entry name" value="PRF/CT"/>
</dbReference>
<dbReference type="SUPFAM" id="SSF47266">
    <property type="entry name" value="4-helical cytokines"/>
    <property type="match status" value="1"/>
</dbReference>
<dbReference type="GO" id="GO:0097058">
    <property type="term" value="C:CRLF-CLCF1 complex"/>
    <property type="evidence" value="ECO:0007669"/>
    <property type="project" value="TreeGrafter"/>
</dbReference>
<evidence type="ECO:0000256" key="1">
    <source>
        <dbReference type="ARBA" id="ARBA00004613"/>
    </source>
</evidence>
<organism evidence="13 14">
    <name type="scientific">Chelonia mydas</name>
    <name type="common">Green sea-turtle</name>
    <name type="synonym">Chelonia agassizi</name>
    <dbReference type="NCBI Taxonomy" id="8469"/>
    <lineage>
        <taxon>Eukaryota</taxon>
        <taxon>Metazoa</taxon>
        <taxon>Chordata</taxon>
        <taxon>Craniata</taxon>
        <taxon>Vertebrata</taxon>
        <taxon>Euteleostomi</taxon>
        <taxon>Archelosauria</taxon>
        <taxon>Testudinata</taxon>
        <taxon>Testudines</taxon>
        <taxon>Cryptodira</taxon>
        <taxon>Durocryptodira</taxon>
        <taxon>Americhelydia</taxon>
        <taxon>Chelonioidea</taxon>
        <taxon>Cheloniidae</taxon>
        <taxon>Chelonia</taxon>
    </lineage>
</organism>
<comment type="subcellular location">
    <subcellularLocation>
        <location evidence="1">Secreted</location>
    </subcellularLocation>
</comment>
<evidence type="ECO:0000256" key="5">
    <source>
        <dbReference type="ARBA" id="ARBA00022729"/>
    </source>
</evidence>
<evidence type="ECO:0000256" key="8">
    <source>
        <dbReference type="ARBA" id="ARBA00063092"/>
    </source>
</evidence>
<proteinExistence type="inferred from homology"/>
<name>M7BUE1_CHEMY</name>
<feature type="region of interest" description="Disordered" evidence="12">
    <location>
        <begin position="28"/>
        <end position="66"/>
    </location>
</feature>
<keyword evidence="4" id="KW-0964">Secreted</keyword>
<evidence type="ECO:0000256" key="9">
    <source>
        <dbReference type="ARBA" id="ARBA00072651"/>
    </source>
</evidence>
<accession>M7BUE1</accession>
<sequence length="337" mass="36682">MSQHLLLERVGVGSHRFLLLPNVTAPPAGKDGAGQRKHHPLSGVTVPPAGEGRSGQSQAPPLPQCPSAPCWGGQGSTEVGSALACVKEPPELVIVFPAGDSWGIFAFLCAALWNLPAVPALNSTDEVGASQSIQKTYDLTRYLEHQLRTLAGTYLNYLGPPFNEPDFNPPRMTRAEMVPSATVDFELWRSLNDNARLAANYRAYTHLLCYLRGMDGQVAKAELRKNLGHFCTSLQGLVVSIASVMSSLGYPLPSPLGSTDPTWAQGPGATSSHNDFLKKMDDFWLLKELQTWLWRSAKDFNRLKKKVPPAALMLRLHARHLSPPTPLPLQSSCCASR</sequence>
<keyword evidence="3" id="KW-0202">Cytokine</keyword>
<dbReference type="PANTHER" id="PTHR21353:SF7">
    <property type="entry name" value="CARDIOTROPHIN-LIKE CYTOKINE FACTOR 1"/>
    <property type="match status" value="1"/>
</dbReference>
<evidence type="ECO:0000256" key="4">
    <source>
        <dbReference type="ARBA" id="ARBA00022525"/>
    </source>
</evidence>
<dbReference type="GO" id="GO:0007259">
    <property type="term" value="P:cell surface receptor signaling pathway via JAK-STAT"/>
    <property type="evidence" value="ECO:0007669"/>
    <property type="project" value="TreeGrafter"/>
</dbReference>
<comment type="similarity">
    <text evidence="2">Belongs to the IL-6 superfamily.</text>
</comment>
<evidence type="ECO:0000256" key="2">
    <source>
        <dbReference type="ARBA" id="ARBA00007432"/>
    </source>
</evidence>
<dbReference type="GO" id="GO:0005615">
    <property type="term" value="C:extracellular space"/>
    <property type="evidence" value="ECO:0007669"/>
    <property type="project" value="UniProtKB-KW"/>
</dbReference>
<dbReference type="Gene3D" id="1.20.1250.10">
    <property type="match status" value="1"/>
</dbReference>
<evidence type="ECO:0000313" key="13">
    <source>
        <dbReference type="EMBL" id="EMP41461.1"/>
    </source>
</evidence>
<dbReference type="EMBL" id="KB491626">
    <property type="protein sequence ID" value="EMP41461.1"/>
    <property type="molecule type" value="Genomic_DNA"/>
</dbReference>
<dbReference type="eggNOG" id="ENOG502QUIA">
    <property type="taxonomic scope" value="Eukaryota"/>
</dbReference>
<dbReference type="Pfam" id="PF06875">
    <property type="entry name" value="PRF"/>
    <property type="match status" value="1"/>
</dbReference>
<dbReference type="PANTHER" id="PTHR21353">
    <property type="match status" value="1"/>
</dbReference>
<keyword evidence="6" id="KW-0325">Glycoprotein</keyword>
<comment type="subunit">
    <text evidence="8">Forms a heteromeric complex with cardiotrophin-like cytokine CRLF1/CLF-1; the CRLF1-CLCF1 complex is a ligand for the ciliary neurotrophic factor receptor/CNTFR. The CRLF1-CLCF1 heterodimer binds SORL1 (via N-terminal ectodomain); within this complex, the interaction is mediated predominantly by the CRLF1 moiety. The tripartite signaling complex formed by CRLF1, CLCF1 and CNTFR also binds SORL1.</text>
</comment>
<keyword evidence="14" id="KW-1185">Reference proteome</keyword>
<protein>
    <recommendedName>
        <fullName evidence="9">Cardiotrophin-like cytokine factor 1</fullName>
    </recommendedName>
    <alternativeName>
        <fullName evidence="10">B-cell-stimulating factor 3</fullName>
    </alternativeName>
    <alternativeName>
        <fullName evidence="11">Novel neurotrophin-1</fullName>
    </alternativeName>
</protein>
<dbReference type="AlphaFoldDB" id="M7BUE1"/>
<reference evidence="14" key="1">
    <citation type="journal article" date="2013" name="Nat. Genet.">
        <title>The draft genomes of soft-shell turtle and green sea turtle yield insights into the development and evolution of the turtle-specific body plan.</title>
        <authorList>
            <person name="Wang Z."/>
            <person name="Pascual-Anaya J."/>
            <person name="Zadissa A."/>
            <person name="Li W."/>
            <person name="Niimura Y."/>
            <person name="Huang Z."/>
            <person name="Li C."/>
            <person name="White S."/>
            <person name="Xiong Z."/>
            <person name="Fang D."/>
            <person name="Wang B."/>
            <person name="Ming Y."/>
            <person name="Chen Y."/>
            <person name="Zheng Y."/>
            <person name="Kuraku S."/>
            <person name="Pignatelli M."/>
            <person name="Herrero J."/>
            <person name="Beal K."/>
            <person name="Nozawa M."/>
            <person name="Li Q."/>
            <person name="Wang J."/>
            <person name="Zhang H."/>
            <person name="Yu L."/>
            <person name="Shigenobu S."/>
            <person name="Wang J."/>
            <person name="Liu J."/>
            <person name="Flicek P."/>
            <person name="Searle S."/>
            <person name="Wang J."/>
            <person name="Kuratani S."/>
            <person name="Yin Y."/>
            <person name="Aken B."/>
            <person name="Zhang G."/>
            <person name="Irie N."/>
        </authorList>
    </citation>
    <scope>NUCLEOTIDE SEQUENCE [LARGE SCALE GENOMIC DNA]</scope>
</reference>
<dbReference type="Proteomes" id="UP000031443">
    <property type="component" value="Unassembled WGS sequence"/>
</dbReference>
<evidence type="ECO:0000256" key="10">
    <source>
        <dbReference type="ARBA" id="ARBA00079727"/>
    </source>
</evidence>
<evidence type="ECO:0000256" key="12">
    <source>
        <dbReference type="SAM" id="MobiDB-lite"/>
    </source>
</evidence>
<dbReference type="GO" id="GO:0005125">
    <property type="term" value="F:cytokine activity"/>
    <property type="evidence" value="ECO:0007669"/>
    <property type="project" value="UniProtKB-KW"/>
</dbReference>
<dbReference type="STRING" id="8469.M7BUE1"/>
<evidence type="ECO:0000313" key="14">
    <source>
        <dbReference type="Proteomes" id="UP000031443"/>
    </source>
</evidence>
<keyword evidence="5" id="KW-0732">Signal</keyword>
<dbReference type="FunFam" id="1.20.1250.10:FF:000005">
    <property type="entry name" value="cardiotrophin-like cytokine factor 1"/>
    <property type="match status" value="1"/>
</dbReference>
<gene>
    <name evidence="13" type="ORF">UY3_01295</name>
</gene>
<dbReference type="GO" id="GO:0030890">
    <property type="term" value="P:positive regulation of B cell proliferation"/>
    <property type="evidence" value="ECO:0007669"/>
    <property type="project" value="TreeGrafter"/>
</dbReference>
<evidence type="ECO:0000256" key="3">
    <source>
        <dbReference type="ARBA" id="ARBA00022514"/>
    </source>
</evidence>